<proteinExistence type="predicted"/>
<name>A0A3P7RJC0_DIBLA</name>
<sequence>MVEPTLSHQRRSLLLLVPFNHFNQIFVTRIHRLPTLLALIAKIQENSEQWKNRTPLKRAEEGEETIPKKSVTEIRDALRQSQEEWRKRVQAGDVENLSVADKLLQSKSIVDFYF</sequence>
<accession>A0A3P7RJC0</accession>
<dbReference type="AlphaFoldDB" id="A0A3P7RJC0"/>
<protein>
    <submittedName>
        <fullName evidence="1">Uncharacterized protein</fullName>
    </submittedName>
</protein>
<keyword evidence="2" id="KW-1185">Reference proteome</keyword>
<organism evidence="1 2">
    <name type="scientific">Dibothriocephalus latus</name>
    <name type="common">Fish tapeworm</name>
    <name type="synonym">Diphyllobothrium latum</name>
    <dbReference type="NCBI Taxonomy" id="60516"/>
    <lineage>
        <taxon>Eukaryota</taxon>
        <taxon>Metazoa</taxon>
        <taxon>Spiralia</taxon>
        <taxon>Lophotrochozoa</taxon>
        <taxon>Platyhelminthes</taxon>
        <taxon>Cestoda</taxon>
        <taxon>Eucestoda</taxon>
        <taxon>Diphyllobothriidea</taxon>
        <taxon>Diphyllobothriidae</taxon>
        <taxon>Dibothriocephalus</taxon>
    </lineage>
</organism>
<reference evidence="1 2" key="1">
    <citation type="submission" date="2018-11" db="EMBL/GenBank/DDBJ databases">
        <authorList>
            <consortium name="Pathogen Informatics"/>
        </authorList>
    </citation>
    <scope>NUCLEOTIDE SEQUENCE [LARGE SCALE GENOMIC DNA]</scope>
</reference>
<evidence type="ECO:0000313" key="2">
    <source>
        <dbReference type="Proteomes" id="UP000281553"/>
    </source>
</evidence>
<evidence type="ECO:0000313" key="1">
    <source>
        <dbReference type="EMBL" id="VDN40829.1"/>
    </source>
</evidence>
<dbReference type="EMBL" id="UYRU01099682">
    <property type="protein sequence ID" value="VDN40829.1"/>
    <property type="molecule type" value="Genomic_DNA"/>
</dbReference>
<gene>
    <name evidence="1" type="ORF">DILT_LOCUS18356</name>
</gene>
<dbReference type="Proteomes" id="UP000281553">
    <property type="component" value="Unassembled WGS sequence"/>
</dbReference>